<dbReference type="AlphaFoldDB" id="A0A9W8QGJ3"/>
<dbReference type="GeneID" id="80895702"/>
<dbReference type="Proteomes" id="UP001144673">
    <property type="component" value="Unassembled WGS sequence"/>
</dbReference>
<keyword evidence="3" id="KW-1185">Reference proteome</keyword>
<dbReference type="KEGG" id="amus:LMH87_008543"/>
<feature type="region of interest" description="Disordered" evidence="1">
    <location>
        <begin position="104"/>
        <end position="164"/>
    </location>
</feature>
<comment type="caution">
    <text evidence="2">The sequence shown here is derived from an EMBL/GenBank/DDBJ whole genome shotgun (WGS) entry which is preliminary data.</text>
</comment>
<sequence length="448" mass="49049">METELNTVLEPYQDRHVGNTGLHESEWSTDHYAELGGSITWVMPLNEGCLHGIDHIYADLHRRLDQVAAQAIFFSPTQANQIRQQNREVVEKLAALESVLFDSGSGSPLQLPSSTASLSTTDGRAGAGRKGRASQSRKSRAVGTVSRRSQLAGPDGGDVFPSSPRLIDPTTSIIGIDSALAAKLLRIGNDETKVQVVEFSAHVSARRLRSSASTAAGPIPSAADLTDMSSLMRLVVYLGATIESSAFGEQHFRAKRRIALAQFYHAYTIAQNHSELFLSWCDEHHVRRGSLPPKGSRKTAVQHRFADLVFDRASQHSAASVAGPSTAVVDDTKKRCAKIQTWRKTGKSWAKFVERFGYGILLLVPLCLSDEDLRVVQDHVISSCLDLIESRKHLFADALKHGNELLQDTLQHGADLQDEVHQTVEIHSPGAVTLAELSRFLQSPSRVQ</sequence>
<protein>
    <submittedName>
        <fullName evidence="2">Uncharacterized protein</fullName>
    </submittedName>
</protein>
<dbReference type="RefSeq" id="XP_056056363.1">
    <property type="nucleotide sequence ID" value="XM_056201731.1"/>
</dbReference>
<reference evidence="2" key="1">
    <citation type="journal article" date="2023" name="Access Microbiol">
        <title>De-novo genome assembly for Akanthomyces muscarius, a biocontrol agent of insect agricultural pests.</title>
        <authorList>
            <person name="Erdos Z."/>
            <person name="Studholme D.J."/>
            <person name="Raymond B."/>
            <person name="Sharma M."/>
        </authorList>
    </citation>
    <scope>NUCLEOTIDE SEQUENCE</scope>
    <source>
        <strain evidence="2">Ve6</strain>
    </source>
</reference>
<accession>A0A9W8QGJ3</accession>
<name>A0A9W8QGJ3_AKAMU</name>
<gene>
    <name evidence="2" type="ORF">LMH87_008543</name>
</gene>
<proteinExistence type="predicted"/>
<evidence type="ECO:0000313" key="3">
    <source>
        <dbReference type="Proteomes" id="UP001144673"/>
    </source>
</evidence>
<organism evidence="2 3">
    <name type="scientific">Akanthomyces muscarius</name>
    <name type="common">Entomopathogenic fungus</name>
    <name type="synonym">Lecanicillium muscarium</name>
    <dbReference type="NCBI Taxonomy" id="2231603"/>
    <lineage>
        <taxon>Eukaryota</taxon>
        <taxon>Fungi</taxon>
        <taxon>Dikarya</taxon>
        <taxon>Ascomycota</taxon>
        <taxon>Pezizomycotina</taxon>
        <taxon>Sordariomycetes</taxon>
        <taxon>Hypocreomycetidae</taxon>
        <taxon>Hypocreales</taxon>
        <taxon>Cordycipitaceae</taxon>
        <taxon>Akanthomyces</taxon>
    </lineage>
</organism>
<feature type="compositionally biased region" description="Basic residues" evidence="1">
    <location>
        <begin position="127"/>
        <end position="140"/>
    </location>
</feature>
<evidence type="ECO:0000256" key="1">
    <source>
        <dbReference type="SAM" id="MobiDB-lite"/>
    </source>
</evidence>
<dbReference type="EMBL" id="JAJHUN010000006">
    <property type="protein sequence ID" value="KAJ4157996.1"/>
    <property type="molecule type" value="Genomic_DNA"/>
</dbReference>
<feature type="compositionally biased region" description="Low complexity" evidence="1">
    <location>
        <begin position="104"/>
        <end position="114"/>
    </location>
</feature>
<evidence type="ECO:0000313" key="2">
    <source>
        <dbReference type="EMBL" id="KAJ4157996.1"/>
    </source>
</evidence>